<evidence type="ECO:0000313" key="12">
    <source>
        <dbReference type="Proteomes" id="UP000000673"/>
    </source>
</evidence>
<evidence type="ECO:0000313" key="10">
    <source>
        <dbReference type="EMBL" id="ETN65052.1"/>
    </source>
</evidence>
<dbReference type="VEuPathDB" id="VectorBase:ADAC003190"/>
<keyword evidence="5" id="KW-0862">Zinc</keyword>
<feature type="compositionally biased region" description="Basic residues" evidence="8">
    <location>
        <begin position="275"/>
        <end position="289"/>
    </location>
</feature>
<dbReference type="STRING" id="43151.W5JL00"/>
<keyword evidence="12" id="KW-1185">Reference proteome</keyword>
<dbReference type="Gene3D" id="3.30.160.60">
    <property type="entry name" value="Classic Zinc Finger"/>
    <property type="match status" value="3"/>
</dbReference>
<dbReference type="HOGENOM" id="CLU_1125489_0_0_1"/>
<dbReference type="PROSITE" id="PS50157">
    <property type="entry name" value="ZINC_FINGER_C2H2_2"/>
    <property type="match status" value="3"/>
</dbReference>
<evidence type="ECO:0000256" key="1">
    <source>
        <dbReference type="ARBA" id="ARBA00004123"/>
    </source>
</evidence>
<dbReference type="Proteomes" id="UP000000673">
    <property type="component" value="Unassembled WGS sequence"/>
</dbReference>
<dbReference type="PROSITE" id="PS00028">
    <property type="entry name" value="ZINC_FINGER_C2H2_1"/>
    <property type="match status" value="3"/>
</dbReference>
<organism evidence="10">
    <name type="scientific">Anopheles darlingi</name>
    <name type="common">Mosquito</name>
    <dbReference type="NCBI Taxonomy" id="43151"/>
    <lineage>
        <taxon>Eukaryota</taxon>
        <taxon>Metazoa</taxon>
        <taxon>Ecdysozoa</taxon>
        <taxon>Arthropoda</taxon>
        <taxon>Hexapoda</taxon>
        <taxon>Insecta</taxon>
        <taxon>Pterygota</taxon>
        <taxon>Neoptera</taxon>
        <taxon>Endopterygota</taxon>
        <taxon>Diptera</taxon>
        <taxon>Nematocera</taxon>
        <taxon>Culicoidea</taxon>
        <taxon>Culicidae</taxon>
        <taxon>Anophelinae</taxon>
        <taxon>Anopheles</taxon>
    </lineage>
</organism>
<evidence type="ECO:0000256" key="7">
    <source>
        <dbReference type="PROSITE-ProRule" id="PRU00042"/>
    </source>
</evidence>
<dbReference type="PANTHER" id="PTHR23235">
    <property type="entry name" value="KRUEPPEL-LIKE TRANSCRIPTION FACTOR"/>
    <property type="match status" value="1"/>
</dbReference>
<dbReference type="FunCoup" id="W5JL00">
    <property type="interactions" value="19"/>
</dbReference>
<reference evidence="11" key="4">
    <citation type="submission" date="2015-06" db="UniProtKB">
        <authorList>
            <consortium name="EnsemblMetazoa"/>
        </authorList>
    </citation>
    <scope>IDENTIFICATION</scope>
</reference>
<keyword evidence="3" id="KW-0677">Repeat</keyword>
<dbReference type="Pfam" id="PF00096">
    <property type="entry name" value="zf-C2H2"/>
    <property type="match status" value="3"/>
</dbReference>
<dbReference type="PANTHER" id="PTHR23235:SF120">
    <property type="entry name" value="KRUPPEL-LIKE FACTOR 15"/>
    <property type="match status" value="1"/>
</dbReference>
<dbReference type="eggNOG" id="KOG1721">
    <property type="taxonomic scope" value="Eukaryota"/>
</dbReference>
<feature type="domain" description="C2H2-type" evidence="9">
    <location>
        <begin position="231"/>
        <end position="258"/>
    </location>
</feature>
<evidence type="ECO:0000256" key="5">
    <source>
        <dbReference type="ARBA" id="ARBA00022833"/>
    </source>
</evidence>
<dbReference type="EnsemblMetazoa" id="ADAC003190-RA">
    <property type="protein sequence ID" value="ADAC003190-PA"/>
    <property type="gene ID" value="ADAC003190"/>
</dbReference>
<dbReference type="EMBL" id="ADMH02000787">
    <property type="protein sequence ID" value="ETN65052.1"/>
    <property type="molecule type" value="Genomic_DNA"/>
</dbReference>
<dbReference type="VEuPathDB" id="VectorBase:ADAR2_001319"/>
<reference evidence="10" key="2">
    <citation type="submission" date="2010-05" db="EMBL/GenBank/DDBJ databases">
        <authorList>
            <person name="Almeida L.G."/>
            <person name="Nicolas M.F."/>
            <person name="Souza R.C."/>
            <person name="Vasconcelos A.T.R."/>
        </authorList>
    </citation>
    <scope>NUCLEOTIDE SEQUENCE</scope>
</reference>
<proteinExistence type="predicted"/>
<dbReference type="OMA" id="CRKVYAK"/>
<name>W5JL00_ANODA</name>
<keyword evidence="6" id="KW-0539">Nucleus</keyword>
<dbReference type="GO" id="GO:0005634">
    <property type="term" value="C:nucleus"/>
    <property type="evidence" value="ECO:0007669"/>
    <property type="project" value="UniProtKB-SubCell"/>
</dbReference>
<reference evidence="10" key="3">
    <citation type="journal article" date="2013" name="Nucleic Acids Res.">
        <title>The genome of Anopheles darlingi, the main neotropical malaria vector.</title>
        <authorList>
            <person name="Marinotti O."/>
            <person name="Cerqueira G.C."/>
            <person name="de Almeida L.G."/>
            <person name="Ferro M.I."/>
            <person name="Loreto E.L."/>
            <person name="Zaha A."/>
            <person name="Teixeira S.M."/>
            <person name="Wespiser A.R."/>
            <person name="Almeida E Silva A."/>
            <person name="Schlindwein A.D."/>
            <person name="Pacheco A.C."/>
            <person name="Silva A.L."/>
            <person name="Graveley B.R."/>
            <person name="Walenz B.P."/>
            <person name="Lima Bde A."/>
            <person name="Ribeiro C.A."/>
            <person name="Nunes-Silva C.G."/>
            <person name="de Carvalho C.R."/>
            <person name="Soares C.M."/>
            <person name="de Menezes C.B."/>
            <person name="Matiolli C."/>
            <person name="Caffrey D."/>
            <person name="Araujo D.A."/>
            <person name="de Oliveira D.M."/>
            <person name="Golenbock D."/>
            <person name="Grisard E.C."/>
            <person name="Fantinatti-Garboggini F."/>
            <person name="de Carvalho F.M."/>
            <person name="Barcellos F.G."/>
            <person name="Prosdocimi F."/>
            <person name="May G."/>
            <person name="Azevedo Junior G.M."/>
            <person name="Guimaraes G.M."/>
            <person name="Goldman G.H."/>
            <person name="Padilha I.Q."/>
            <person name="Batista Jda S."/>
            <person name="Ferro J.A."/>
            <person name="Ribeiro J.M."/>
            <person name="Fietto J.L."/>
            <person name="Dabbas K.M."/>
            <person name="Cerdeira L."/>
            <person name="Agnez-Lima L.F."/>
            <person name="Brocchi M."/>
            <person name="de Carvalho M.O."/>
            <person name="Teixeira Mde M."/>
            <person name="Diniz Maia Mde M."/>
            <person name="Goldman M.H."/>
            <person name="Cruz Schneider M.P."/>
            <person name="Felipe M.S."/>
            <person name="Hungria M."/>
            <person name="Nicolas M.F."/>
            <person name="Pereira M."/>
            <person name="Montes M.A."/>
            <person name="Cantao M.E."/>
            <person name="Vincentz M."/>
            <person name="Rafael M.S."/>
            <person name="Silverman N."/>
            <person name="Stoco P.H."/>
            <person name="Souza R.C."/>
            <person name="Vicentini R."/>
            <person name="Gazzinelli R.T."/>
            <person name="Neves Rde O."/>
            <person name="Silva R."/>
            <person name="Astolfi-Filho S."/>
            <person name="Maciel T.E."/>
            <person name="Urmenyi T.P."/>
            <person name="Tadei W.P."/>
            <person name="Camargo E.P."/>
            <person name="de Vasconcelos A.T."/>
        </authorList>
    </citation>
    <scope>NUCLEOTIDE SEQUENCE</scope>
</reference>
<evidence type="ECO:0000256" key="8">
    <source>
        <dbReference type="SAM" id="MobiDB-lite"/>
    </source>
</evidence>
<dbReference type="SUPFAM" id="SSF57667">
    <property type="entry name" value="beta-beta-alpha zinc fingers"/>
    <property type="match status" value="2"/>
</dbReference>
<dbReference type="FunFam" id="3.30.160.60:FF:002692">
    <property type="entry name" value="Kruppel-like factor 15"/>
    <property type="match status" value="1"/>
</dbReference>
<evidence type="ECO:0000256" key="3">
    <source>
        <dbReference type="ARBA" id="ARBA00022737"/>
    </source>
</evidence>
<sequence>MDYGSYEHSTEDFLANGFYHFYNELQDEYTHVEYEPVELSLPSGQPSLSSDVRDAIQRTETELHSTNSEEILHILDDVVDLQFELGVENFLLEYNCVDFSQMWDNELQLPEKTYLCDDSCEVFIRQATAPVDSGPRICEESSYPVCPGPSSAKPGSKLGEFAEPDSTTGSFVCPFETCRKVYAKPVHLKAHLRRHVGDKPYHCKWPDCHWRFSRSDELSRHFRSHSGVKPYRCSYCPKCFSRSDHLAKHRKVHERKMAGKLREGMHADAVPTRGRPGRKPKHMPKRTSK</sequence>
<evidence type="ECO:0000259" key="9">
    <source>
        <dbReference type="PROSITE" id="PS50157"/>
    </source>
</evidence>
<dbReference type="GO" id="GO:0000978">
    <property type="term" value="F:RNA polymerase II cis-regulatory region sequence-specific DNA binding"/>
    <property type="evidence" value="ECO:0007669"/>
    <property type="project" value="TreeGrafter"/>
</dbReference>
<evidence type="ECO:0000313" key="11">
    <source>
        <dbReference type="EnsemblMetazoa" id="ADAC003190-PA"/>
    </source>
</evidence>
<dbReference type="GO" id="GO:0000981">
    <property type="term" value="F:DNA-binding transcription factor activity, RNA polymerase II-specific"/>
    <property type="evidence" value="ECO:0007669"/>
    <property type="project" value="TreeGrafter"/>
</dbReference>
<reference evidence="10 12" key="1">
    <citation type="journal article" date="2010" name="BMC Genomics">
        <title>Combination of measures distinguishes pre-miRNAs from other stem-loops in the genome of the newly sequenced Anopheles darlingi.</title>
        <authorList>
            <person name="Mendes N.D."/>
            <person name="Freitas A.T."/>
            <person name="Vasconcelos A.T."/>
            <person name="Sagot M.F."/>
        </authorList>
    </citation>
    <scope>NUCLEOTIDE SEQUENCE</scope>
</reference>
<keyword evidence="4 7" id="KW-0863">Zinc-finger</keyword>
<dbReference type="InterPro" id="IPR013087">
    <property type="entry name" value="Znf_C2H2_type"/>
</dbReference>
<accession>W5JL00</accession>
<dbReference type="FunFam" id="3.30.160.60:FF:000018">
    <property type="entry name" value="Krueppel-like factor 15"/>
    <property type="match status" value="1"/>
</dbReference>
<evidence type="ECO:0000256" key="4">
    <source>
        <dbReference type="ARBA" id="ARBA00022771"/>
    </source>
</evidence>
<dbReference type="SMART" id="SM00355">
    <property type="entry name" value="ZnF_C2H2"/>
    <property type="match status" value="3"/>
</dbReference>
<keyword evidence="2" id="KW-0479">Metal-binding</keyword>
<evidence type="ECO:0000256" key="6">
    <source>
        <dbReference type="ARBA" id="ARBA00023242"/>
    </source>
</evidence>
<protein>
    <submittedName>
        <fullName evidence="10">Zinc finger protein 436</fullName>
    </submittedName>
</protein>
<gene>
    <name evidence="10" type="ORF">AND_003190</name>
</gene>
<dbReference type="InterPro" id="IPR036236">
    <property type="entry name" value="Znf_C2H2_sf"/>
</dbReference>
<feature type="domain" description="C2H2-type" evidence="9">
    <location>
        <begin position="171"/>
        <end position="200"/>
    </location>
</feature>
<dbReference type="GO" id="GO:0008270">
    <property type="term" value="F:zinc ion binding"/>
    <property type="evidence" value="ECO:0007669"/>
    <property type="project" value="UniProtKB-KW"/>
</dbReference>
<comment type="subcellular location">
    <subcellularLocation>
        <location evidence="1">Nucleus</location>
    </subcellularLocation>
</comment>
<feature type="domain" description="C2H2-type" evidence="9">
    <location>
        <begin position="201"/>
        <end position="230"/>
    </location>
</feature>
<dbReference type="AlphaFoldDB" id="W5JL00"/>
<feature type="region of interest" description="Disordered" evidence="8">
    <location>
        <begin position="264"/>
        <end position="289"/>
    </location>
</feature>
<evidence type="ECO:0000256" key="2">
    <source>
        <dbReference type="ARBA" id="ARBA00022723"/>
    </source>
</evidence>